<evidence type="ECO:0008006" key="4">
    <source>
        <dbReference type="Google" id="ProtNLM"/>
    </source>
</evidence>
<reference evidence="2 3" key="1">
    <citation type="submission" date="2020-08" db="EMBL/GenBank/DDBJ databases">
        <title>Croceimicrobium hydrocarbonivorans gen. nov., sp. nov., a novel marine bacterium isolated from a bacterial consortium that degrades polyethylene terephthalate.</title>
        <authorList>
            <person name="Liu R."/>
        </authorList>
    </citation>
    <scope>NUCLEOTIDE SEQUENCE [LARGE SCALE GENOMIC DNA]</scope>
    <source>
        <strain evidence="2 3">A20-9</strain>
    </source>
</reference>
<proteinExistence type="predicted"/>
<evidence type="ECO:0000313" key="2">
    <source>
        <dbReference type="EMBL" id="QNR25768.1"/>
    </source>
</evidence>
<name>A0A7H0VJ70_9FLAO</name>
<dbReference type="RefSeq" id="WP_210760292.1">
    <property type="nucleotide sequence ID" value="NZ_CP060139.1"/>
</dbReference>
<keyword evidence="1" id="KW-0732">Signal</keyword>
<protein>
    <recommendedName>
        <fullName evidence="4">Lipoprotein</fullName>
    </recommendedName>
</protein>
<sequence length="204" mass="23027">MIWKLIRIGTLLTALTIFLTACKEDSQDKNNAVLYEKFTAYINGEFWTEQGGKFNCFPLQTTYVKNPGSYGDNPGGFLAVVAKDCQNSNVMGLILDNIYSEGTYLFDSNDTSSVFLDRESRNLDTMEVFPTEHYSYHAVSGQLTIKEFRTVYYDTISPPQYAQNRPGWIEGTFEMVMVNDISKSPPGTIQDTLQIRDGKFAAIL</sequence>
<dbReference type="AlphaFoldDB" id="A0A7H0VJ70"/>
<evidence type="ECO:0000313" key="3">
    <source>
        <dbReference type="Proteomes" id="UP000516305"/>
    </source>
</evidence>
<gene>
    <name evidence="2" type="ORF">H4K34_07970</name>
</gene>
<evidence type="ECO:0000256" key="1">
    <source>
        <dbReference type="SAM" id="SignalP"/>
    </source>
</evidence>
<dbReference type="PROSITE" id="PS51257">
    <property type="entry name" value="PROKAR_LIPOPROTEIN"/>
    <property type="match status" value="1"/>
</dbReference>
<keyword evidence="3" id="KW-1185">Reference proteome</keyword>
<feature type="signal peptide" evidence="1">
    <location>
        <begin position="1"/>
        <end position="23"/>
    </location>
</feature>
<dbReference type="KEGG" id="chyd:H4K34_07970"/>
<accession>A0A7H0VJ70</accession>
<feature type="chain" id="PRO_5028925804" description="Lipoprotein" evidence="1">
    <location>
        <begin position="24"/>
        <end position="204"/>
    </location>
</feature>
<organism evidence="2 3">
    <name type="scientific">Croceimicrobium hydrocarbonivorans</name>
    <dbReference type="NCBI Taxonomy" id="2761580"/>
    <lineage>
        <taxon>Bacteria</taxon>
        <taxon>Pseudomonadati</taxon>
        <taxon>Bacteroidota</taxon>
        <taxon>Flavobacteriia</taxon>
        <taxon>Flavobacteriales</taxon>
        <taxon>Owenweeksiaceae</taxon>
        <taxon>Croceimicrobium</taxon>
    </lineage>
</organism>
<dbReference type="EMBL" id="CP060139">
    <property type="protein sequence ID" value="QNR25768.1"/>
    <property type="molecule type" value="Genomic_DNA"/>
</dbReference>
<dbReference type="Proteomes" id="UP000516305">
    <property type="component" value="Chromosome"/>
</dbReference>